<sequence>MLIGPNGLSDLRKAVIDTGGLYGRYYQEVDYCVTHTFVDGAFVVRTYDLRVGPRFREQIDRTDSGYTHANWSNSMLDAADHPWCDSCARSRCPFVLAGCLAS</sequence>
<keyword evidence="2" id="KW-1185">Reference proteome</keyword>
<gene>
    <name evidence="1" type="ORF">PsorP6_011947</name>
</gene>
<dbReference type="Proteomes" id="UP001163321">
    <property type="component" value="Chromosome 12"/>
</dbReference>
<reference evidence="1 2" key="1">
    <citation type="journal article" date="2022" name="bioRxiv">
        <title>The genome of the oomycete Peronosclerospora sorghi, a cosmopolitan pathogen of maize and sorghum, is inflated with dispersed pseudogenes.</title>
        <authorList>
            <person name="Fletcher K."/>
            <person name="Martin F."/>
            <person name="Isakeit T."/>
            <person name="Cavanaugh K."/>
            <person name="Magill C."/>
            <person name="Michelmore R."/>
        </authorList>
    </citation>
    <scope>NUCLEOTIDE SEQUENCE [LARGE SCALE GENOMIC DNA]</scope>
    <source>
        <strain evidence="1">P6</strain>
    </source>
</reference>
<evidence type="ECO:0000313" key="2">
    <source>
        <dbReference type="Proteomes" id="UP001163321"/>
    </source>
</evidence>
<comment type="caution">
    <text evidence="1">The sequence shown here is derived from an EMBL/GenBank/DDBJ whole genome shotgun (WGS) entry which is preliminary data.</text>
</comment>
<protein>
    <submittedName>
        <fullName evidence="1">Uncharacterized protein</fullName>
    </submittedName>
</protein>
<name>A0ACC0WJL7_9STRA</name>
<organism evidence="1 2">
    <name type="scientific">Peronosclerospora sorghi</name>
    <dbReference type="NCBI Taxonomy" id="230839"/>
    <lineage>
        <taxon>Eukaryota</taxon>
        <taxon>Sar</taxon>
        <taxon>Stramenopiles</taxon>
        <taxon>Oomycota</taxon>
        <taxon>Peronosporomycetes</taxon>
        <taxon>Peronosporales</taxon>
        <taxon>Peronosporaceae</taxon>
        <taxon>Peronosclerospora</taxon>
    </lineage>
</organism>
<proteinExistence type="predicted"/>
<evidence type="ECO:0000313" key="1">
    <source>
        <dbReference type="EMBL" id="KAI9918491.1"/>
    </source>
</evidence>
<accession>A0ACC0WJL7</accession>
<dbReference type="EMBL" id="CM047591">
    <property type="protein sequence ID" value="KAI9918491.1"/>
    <property type="molecule type" value="Genomic_DNA"/>
</dbReference>